<keyword evidence="4" id="KW-1185">Reference proteome</keyword>
<protein>
    <submittedName>
        <fullName evidence="3">Uncharacterized protein</fullName>
    </submittedName>
</protein>
<dbReference type="Proteomes" id="UP000007797">
    <property type="component" value="Unassembled WGS sequence"/>
</dbReference>
<reference evidence="4" key="1">
    <citation type="journal article" date="2011" name="Genome Res.">
        <title>Phylogeny-wide analysis of social amoeba genomes highlights ancient origins for complex intercellular communication.</title>
        <authorList>
            <person name="Heidel A.J."/>
            <person name="Lawal H.M."/>
            <person name="Felder M."/>
            <person name="Schilde C."/>
            <person name="Helps N.R."/>
            <person name="Tunggal B."/>
            <person name="Rivero F."/>
            <person name="John U."/>
            <person name="Schleicher M."/>
            <person name="Eichinger L."/>
            <person name="Platzer M."/>
            <person name="Noegel A.A."/>
            <person name="Schaap P."/>
            <person name="Gloeckner G."/>
        </authorList>
    </citation>
    <scope>NUCLEOTIDE SEQUENCE [LARGE SCALE GENOMIC DNA]</scope>
    <source>
        <strain evidence="4">SH3</strain>
    </source>
</reference>
<dbReference type="OrthoDB" id="10533193at2759"/>
<feature type="transmembrane region" description="Helical" evidence="2">
    <location>
        <begin position="171"/>
        <end position="191"/>
    </location>
</feature>
<name>F4PH87_CACFS</name>
<dbReference type="KEGG" id="dfa:DFA_03317"/>
<dbReference type="EMBL" id="GL883006">
    <property type="protein sequence ID" value="EGG25071.1"/>
    <property type="molecule type" value="Genomic_DNA"/>
</dbReference>
<proteinExistence type="predicted"/>
<keyword evidence="2" id="KW-1133">Transmembrane helix</keyword>
<keyword evidence="2" id="KW-0812">Transmembrane</keyword>
<keyword evidence="1" id="KW-0175">Coiled coil</keyword>
<dbReference type="RefSeq" id="XP_004362922.1">
    <property type="nucleotide sequence ID" value="XM_004362865.1"/>
</dbReference>
<sequence>MNYNSYSVILSTLKLQGALTRKQLWEFSRASNLFPSSMDFKKKMDTLLTTERIGRKSEYQFNPKKNMNMKNLFKFEMIADHDRNSIPQEVLSRVQISIDKTLEEQRLQKIREEQEKADRVSKEEKLKAKLLENKEQEKVKKEEQQKQRIQQAMEKSSKIICKEIIINNMDIYLIIVAQLNFFFVIMPQSFIRI</sequence>
<organism evidence="3 4">
    <name type="scientific">Cavenderia fasciculata</name>
    <name type="common">Slime mold</name>
    <name type="synonym">Dictyostelium fasciculatum</name>
    <dbReference type="NCBI Taxonomy" id="261658"/>
    <lineage>
        <taxon>Eukaryota</taxon>
        <taxon>Amoebozoa</taxon>
        <taxon>Evosea</taxon>
        <taxon>Eumycetozoa</taxon>
        <taxon>Dictyostelia</taxon>
        <taxon>Acytosteliales</taxon>
        <taxon>Cavenderiaceae</taxon>
        <taxon>Cavenderia</taxon>
    </lineage>
</organism>
<evidence type="ECO:0000256" key="1">
    <source>
        <dbReference type="SAM" id="Coils"/>
    </source>
</evidence>
<feature type="coiled-coil region" evidence="1">
    <location>
        <begin position="120"/>
        <end position="159"/>
    </location>
</feature>
<dbReference type="AlphaFoldDB" id="F4PH87"/>
<evidence type="ECO:0000256" key="2">
    <source>
        <dbReference type="SAM" id="Phobius"/>
    </source>
</evidence>
<evidence type="ECO:0000313" key="4">
    <source>
        <dbReference type="Proteomes" id="UP000007797"/>
    </source>
</evidence>
<accession>F4PH87</accession>
<keyword evidence="2" id="KW-0472">Membrane</keyword>
<evidence type="ECO:0000313" key="3">
    <source>
        <dbReference type="EMBL" id="EGG25071.1"/>
    </source>
</evidence>
<gene>
    <name evidence="3" type="ORF">DFA_03317</name>
</gene>
<dbReference type="GeneID" id="14876766"/>